<dbReference type="Proteomes" id="UP000645257">
    <property type="component" value="Unassembled WGS sequence"/>
</dbReference>
<evidence type="ECO:0000256" key="2">
    <source>
        <dbReference type="ARBA" id="ARBA00023125"/>
    </source>
</evidence>
<dbReference type="InterPro" id="IPR052021">
    <property type="entry name" value="Type-I_RS_S_subunit"/>
</dbReference>
<evidence type="ECO:0000313" key="4">
    <source>
        <dbReference type="Proteomes" id="UP000645257"/>
    </source>
</evidence>
<evidence type="ECO:0000313" key="3">
    <source>
        <dbReference type="EMBL" id="GGY30151.1"/>
    </source>
</evidence>
<keyword evidence="1" id="KW-0680">Restriction system</keyword>
<proteinExistence type="predicted"/>
<organism evidence="3 4">
    <name type="scientific">Paludibacterium paludis</name>
    <dbReference type="NCBI Taxonomy" id="1225769"/>
    <lineage>
        <taxon>Bacteria</taxon>
        <taxon>Pseudomonadati</taxon>
        <taxon>Pseudomonadota</taxon>
        <taxon>Betaproteobacteria</taxon>
        <taxon>Neisseriales</taxon>
        <taxon>Chromobacteriaceae</taxon>
        <taxon>Paludibacterium</taxon>
    </lineage>
</organism>
<dbReference type="SUPFAM" id="SSF116734">
    <property type="entry name" value="DNA methylase specificity domain"/>
    <property type="match status" value="2"/>
</dbReference>
<reference evidence="3" key="2">
    <citation type="submission" date="2020-09" db="EMBL/GenBank/DDBJ databases">
        <authorList>
            <person name="Sun Q."/>
            <person name="Kim S."/>
        </authorList>
    </citation>
    <scope>NUCLEOTIDE SEQUENCE</scope>
    <source>
        <strain evidence="3">KCTC 32182</strain>
    </source>
</reference>
<sequence>MRVDSSYFMKEFLSLSRFPNSIGDIALVRSGTTPTDRDDDLKDGVVLLKTIDVQNRPLNTADSDSFYRISPEIAKRMEKTSLESKDVLINIVGATTDVIGRVALVPRDFPEANITQAMALIRTAGSLCVPEVLFCFLAGKFGQSQVRRLARPTGQYNLNLPEVESITIPTFSANFSDRVRLCVEAATGMRGQSRQLLQQAEQTLLHDLSLDTWTPPEALSYERSSSDAFAAGRFDAEHYQPRFAALLALIESTGNSARLGDCLLENKRGKQPDYATTGLPVVNSKHVLRNDVRLDADNRLATFATNDLLIAFGDVLVNGTGVGTIGRTATYLHECQAVPDNHVTILRPKKDLDPIYLSIFMNSIAGQLQVDQRLRGSSGQIELYPNDIAEFRVWVAPKELQQSIRDQVEQSFVQKQRAAQLLDAAKRAVEIAIEDSEAAALTYLKGLM</sequence>
<dbReference type="InterPro" id="IPR044946">
    <property type="entry name" value="Restrct_endonuc_typeI_TRD_sf"/>
</dbReference>
<gene>
    <name evidence="3" type="ORF">GCM10011289_36170</name>
</gene>
<keyword evidence="2" id="KW-0238">DNA-binding</keyword>
<dbReference type="Gene3D" id="3.90.220.20">
    <property type="entry name" value="DNA methylase specificity domains"/>
    <property type="match status" value="2"/>
</dbReference>
<dbReference type="PANTHER" id="PTHR30408:SF12">
    <property type="entry name" value="TYPE I RESTRICTION ENZYME MJAVIII SPECIFICITY SUBUNIT"/>
    <property type="match status" value="1"/>
</dbReference>
<dbReference type="RefSeq" id="WP_189536979.1">
    <property type="nucleotide sequence ID" value="NZ_BMYX01000036.1"/>
</dbReference>
<protein>
    <recommendedName>
        <fullName evidence="5">Type I restriction enzyme S subunit</fullName>
    </recommendedName>
</protein>
<keyword evidence="4" id="KW-1185">Reference proteome</keyword>
<comment type="caution">
    <text evidence="3">The sequence shown here is derived from an EMBL/GenBank/DDBJ whole genome shotgun (WGS) entry which is preliminary data.</text>
</comment>
<accession>A0A918P683</accession>
<dbReference type="EMBL" id="BMYX01000036">
    <property type="protein sequence ID" value="GGY30151.1"/>
    <property type="molecule type" value="Genomic_DNA"/>
</dbReference>
<dbReference type="GO" id="GO:0009307">
    <property type="term" value="P:DNA restriction-modification system"/>
    <property type="evidence" value="ECO:0007669"/>
    <property type="project" value="UniProtKB-KW"/>
</dbReference>
<dbReference type="GO" id="GO:0003677">
    <property type="term" value="F:DNA binding"/>
    <property type="evidence" value="ECO:0007669"/>
    <property type="project" value="UniProtKB-KW"/>
</dbReference>
<dbReference type="PANTHER" id="PTHR30408">
    <property type="entry name" value="TYPE-1 RESTRICTION ENZYME ECOKI SPECIFICITY PROTEIN"/>
    <property type="match status" value="1"/>
</dbReference>
<name>A0A918P683_9NEIS</name>
<evidence type="ECO:0008006" key="5">
    <source>
        <dbReference type="Google" id="ProtNLM"/>
    </source>
</evidence>
<evidence type="ECO:0000256" key="1">
    <source>
        <dbReference type="ARBA" id="ARBA00022747"/>
    </source>
</evidence>
<reference evidence="3" key="1">
    <citation type="journal article" date="2014" name="Int. J. Syst. Evol. Microbiol.">
        <title>Complete genome sequence of Corynebacterium casei LMG S-19264T (=DSM 44701T), isolated from a smear-ripened cheese.</title>
        <authorList>
            <consortium name="US DOE Joint Genome Institute (JGI-PGF)"/>
            <person name="Walter F."/>
            <person name="Albersmeier A."/>
            <person name="Kalinowski J."/>
            <person name="Ruckert C."/>
        </authorList>
    </citation>
    <scope>NUCLEOTIDE SEQUENCE</scope>
    <source>
        <strain evidence="3">KCTC 32182</strain>
    </source>
</reference>
<dbReference type="AlphaFoldDB" id="A0A918P683"/>